<evidence type="ECO:0000313" key="11">
    <source>
        <dbReference type="Proteomes" id="UP000886595"/>
    </source>
</evidence>
<evidence type="ECO:0000256" key="5">
    <source>
        <dbReference type="ARBA" id="ARBA00023125"/>
    </source>
</evidence>
<dbReference type="GO" id="GO:0009299">
    <property type="term" value="P:mRNA transcription"/>
    <property type="evidence" value="ECO:0007669"/>
    <property type="project" value="TreeGrafter"/>
</dbReference>
<evidence type="ECO:0000256" key="2">
    <source>
        <dbReference type="ARBA" id="ARBA00010308"/>
    </source>
</evidence>
<gene>
    <name evidence="10" type="ORF">Bca52824_055228</name>
</gene>
<evidence type="ECO:0000259" key="9">
    <source>
        <dbReference type="PROSITE" id="PS51697"/>
    </source>
</evidence>
<keyword evidence="7" id="KW-0539">Nucleus</keyword>
<comment type="subcellular location">
    <subcellularLocation>
        <location evidence="1">Nucleus</location>
    </subcellularLocation>
</comment>
<dbReference type="PROSITE" id="PS51697">
    <property type="entry name" value="ALOG"/>
    <property type="match status" value="1"/>
</dbReference>
<comment type="similarity">
    <text evidence="2">Belongs to the plant homeotic and developmental regulators ALOG protein family.</text>
</comment>
<dbReference type="GO" id="GO:0003677">
    <property type="term" value="F:DNA binding"/>
    <property type="evidence" value="ECO:0007669"/>
    <property type="project" value="UniProtKB-KW"/>
</dbReference>
<feature type="region of interest" description="Disordered" evidence="8">
    <location>
        <begin position="43"/>
        <end position="120"/>
    </location>
</feature>
<evidence type="ECO:0000256" key="3">
    <source>
        <dbReference type="ARBA" id="ARBA00022473"/>
    </source>
</evidence>
<evidence type="ECO:0000256" key="6">
    <source>
        <dbReference type="ARBA" id="ARBA00023163"/>
    </source>
</evidence>
<evidence type="ECO:0000256" key="1">
    <source>
        <dbReference type="ARBA" id="ARBA00004123"/>
    </source>
</evidence>
<protein>
    <recommendedName>
        <fullName evidence="9">ALOG domain-containing protein</fullName>
    </recommendedName>
</protein>
<dbReference type="InterPro" id="IPR040222">
    <property type="entry name" value="ALOG"/>
</dbReference>
<proteinExistence type="inferred from homology"/>
<feature type="region of interest" description="Disordered" evidence="8">
    <location>
        <begin position="1"/>
        <end position="31"/>
    </location>
</feature>
<reference evidence="10 11" key="1">
    <citation type="submission" date="2020-02" db="EMBL/GenBank/DDBJ databases">
        <authorList>
            <person name="Ma Q."/>
            <person name="Huang Y."/>
            <person name="Song X."/>
            <person name="Pei D."/>
        </authorList>
    </citation>
    <scope>NUCLEOTIDE SEQUENCE [LARGE SCALE GENOMIC DNA]</scope>
    <source>
        <strain evidence="10">Sxm20200214</strain>
        <tissue evidence="10">Leaf</tissue>
    </source>
</reference>
<organism evidence="10 11">
    <name type="scientific">Brassica carinata</name>
    <name type="common">Ethiopian mustard</name>
    <name type="synonym">Abyssinian cabbage</name>
    <dbReference type="NCBI Taxonomy" id="52824"/>
    <lineage>
        <taxon>Eukaryota</taxon>
        <taxon>Viridiplantae</taxon>
        <taxon>Streptophyta</taxon>
        <taxon>Embryophyta</taxon>
        <taxon>Tracheophyta</taxon>
        <taxon>Spermatophyta</taxon>
        <taxon>Magnoliopsida</taxon>
        <taxon>eudicotyledons</taxon>
        <taxon>Gunneridae</taxon>
        <taxon>Pentapetalae</taxon>
        <taxon>rosids</taxon>
        <taxon>malvids</taxon>
        <taxon>Brassicales</taxon>
        <taxon>Brassicaceae</taxon>
        <taxon>Brassiceae</taxon>
        <taxon>Brassica</taxon>
    </lineage>
</organism>
<keyword evidence="11" id="KW-1185">Reference proteome</keyword>
<name>A0A8X7R9W9_BRACI</name>
<dbReference type="InterPro" id="IPR006936">
    <property type="entry name" value="ALOG_dom"/>
</dbReference>
<evidence type="ECO:0000256" key="8">
    <source>
        <dbReference type="SAM" id="MobiDB-lite"/>
    </source>
</evidence>
<dbReference type="PANTHER" id="PTHR31165:SF70">
    <property type="entry name" value="PROTEIN LIGHT-DEPENDENT SHORT HYPOCOTYLS 1"/>
    <property type="match status" value="1"/>
</dbReference>
<accession>A0A8X7R9W9</accession>
<evidence type="ECO:0000256" key="7">
    <source>
        <dbReference type="ARBA" id="ARBA00023242"/>
    </source>
</evidence>
<dbReference type="PANTHER" id="PTHR31165">
    <property type="entry name" value="PROTEIN G1-LIKE2"/>
    <property type="match status" value="1"/>
</dbReference>
<dbReference type="AlphaFoldDB" id="A0A8X7R9W9"/>
<feature type="domain" description="ALOG" evidence="9">
    <location>
        <begin position="25"/>
        <end position="49"/>
    </location>
</feature>
<keyword evidence="5" id="KW-0238">DNA-binding</keyword>
<dbReference type="Proteomes" id="UP000886595">
    <property type="component" value="Unassembled WGS sequence"/>
</dbReference>
<feature type="compositionally biased region" description="Polar residues" evidence="8">
    <location>
        <begin position="1"/>
        <end position="26"/>
    </location>
</feature>
<sequence length="120" mass="13938">MELISQQANKNPNTLTQSTPPSSSRYENQKRRDWNTFCQYLRNHRPPLSPVVQRRTRARVPPLPRPVRENKGPPPKLRLLRPPKPSRALPLPSPTSLGFTRRPNRPPPCRLRGERWPSRG</sequence>
<feature type="compositionally biased region" description="Basic and acidic residues" evidence="8">
    <location>
        <begin position="111"/>
        <end position="120"/>
    </location>
</feature>
<dbReference type="EMBL" id="JAAMPC010000011">
    <property type="protein sequence ID" value="KAG2284008.1"/>
    <property type="molecule type" value="Genomic_DNA"/>
</dbReference>
<evidence type="ECO:0000256" key="4">
    <source>
        <dbReference type="ARBA" id="ARBA00023015"/>
    </source>
</evidence>
<dbReference type="GO" id="GO:0005634">
    <property type="term" value="C:nucleus"/>
    <property type="evidence" value="ECO:0007669"/>
    <property type="project" value="UniProtKB-SubCell"/>
</dbReference>
<evidence type="ECO:0000313" key="10">
    <source>
        <dbReference type="EMBL" id="KAG2284008.1"/>
    </source>
</evidence>
<keyword evidence="3" id="KW-0217">Developmental protein</keyword>
<comment type="caution">
    <text evidence="10">The sequence shown here is derived from an EMBL/GenBank/DDBJ whole genome shotgun (WGS) entry which is preliminary data.</text>
</comment>
<dbReference type="GO" id="GO:0009416">
    <property type="term" value="P:response to light stimulus"/>
    <property type="evidence" value="ECO:0007669"/>
    <property type="project" value="TreeGrafter"/>
</dbReference>
<dbReference type="Pfam" id="PF04852">
    <property type="entry name" value="ALOG_dom"/>
    <property type="match status" value="1"/>
</dbReference>
<keyword evidence="6" id="KW-0804">Transcription</keyword>
<keyword evidence="4" id="KW-0805">Transcription regulation</keyword>